<dbReference type="EMBL" id="JACGCM010002660">
    <property type="protein sequence ID" value="KAF6136951.1"/>
    <property type="molecule type" value="Genomic_DNA"/>
</dbReference>
<organism evidence="2 3">
    <name type="scientific">Kingdonia uniflora</name>
    <dbReference type="NCBI Taxonomy" id="39325"/>
    <lineage>
        <taxon>Eukaryota</taxon>
        <taxon>Viridiplantae</taxon>
        <taxon>Streptophyta</taxon>
        <taxon>Embryophyta</taxon>
        <taxon>Tracheophyta</taxon>
        <taxon>Spermatophyta</taxon>
        <taxon>Magnoliopsida</taxon>
        <taxon>Ranunculales</taxon>
        <taxon>Circaeasteraceae</taxon>
        <taxon>Kingdonia</taxon>
    </lineage>
</organism>
<gene>
    <name evidence="2" type="ORF">GIB67_030715</name>
</gene>
<dbReference type="OrthoDB" id="1719668at2759"/>
<dbReference type="GO" id="GO:0016757">
    <property type="term" value="F:glycosyltransferase activity"/>
    <property type="evidence" value="ECO:0007669"/>
    <property type="project" value="InterPro"/>
</dbReference>
<evidence type="ECO:0000313" key="3">
    <source>
        <dbReference type="Proteomes" id="UP000541444"/>
    </source>
</evidence>
<comment type="caution">
    <text evidence="2">The sequence shown here is derived from an EMBL/GenBank/DDBJ whole genome shotgun (WGS) entry which is preliminary data.</text>
</comment>
<dbReference type="AlphaFoldDB" id="A0A7J7L2U0"/>
<accession>A0A7J7L2U0</accession>
<reference evidence="2 3" key="1">
    <citation type="journal article" date="2020" name="IScience">
        <title>Genome Sequencing of the Endangered Kingdonia uniflora (Circaeasteraceae, Ranunculales) Reveals Potential Mechanisms of Evolutionary Specialization.</title>
        <authorList>
            <person name="Sun Y."/>
            <person name="Deng T."/>
            <person name="Zhang A."/>
            <person name="Moore M.J."/>
            <person name="Landis J.B."/>
            <person name="Lin N."/>
            <person name="Zhang H."/>
            <person name="Zhang X."/>
            <person name="Huang J."/>
            <person name="Zhang X."/>
            <person name="Sun H."/>
            <person name="Wang H."/>
        </authorList>
    </citation>
    <scope>NUCLEOTIDE SEQUENCE [LARGE SCALE GENOMIC DNA]</scope>
    <source>
        <strain evidence="2">TB1705</strain>
        <tissue evidence="2">Leaf</tissue>
    </source>
</reference>
<keyword evidence="1" id="KW-1133">Transmembrane helix</keyword>
<evidence type="ECO:0000313" key="2">
    <source>
        <dbReference type="EMBL" id="KAF6136951.1"/>
    </source>
</evidence>
<proteinExistence type="predicted"/>
<dbReference type="Proteomes" id="UP000541444">
    <property type="component" value="Unassembled WGS sequence"/>
</dbReference>
<evidence type="ECO:0008006" key="4">
    <source>
        <dbReference type="Google" id="ProtNLM"/>
    </source>
</evidence>
<dbReference type="InterPro" id="IPR044174">
    <property type="entry name" value="BC10-like"/>
</dbReference>
<dbReference type="PANTHER" id="PTHR31042:SF2">
    <property type="entry name" value="GLYCOSYLTRANSFERASE BC10"/>
    <property type="match status" value="1"/>
</dbReference>
<keyword evidence="3" id="KW-1185">Reference proteome</keyword>
<keyword evidence="1" id="KW-0472">Membrane</keyword>
<feature type="transmembrane region" description="Helical" evidence="1">
    <location>
        <begin position="21"/>
        <end position="41"/>
    </location>
</feature>
<name>A0A7J7L2U0_9MAGN</name>
<keyword evidence="1" id="KW-0812">Transmembrane</keyword>
<dbReference type="PANTHER" id="PTHR31042">
    <property type="entry name" value="CORE-2/I-BRANCHING BETA-1,6-N-ACETYLGLUCOSAMINYLTRANSFERASE FAMILY PROTEIN-RELATED"/>
    <property type="match status" value="1"/>
</dbReference>
<evidence type="ECO:0000256" key="1">
    <source>
        <dbReference type="SAM" id="Phobius"/>
    </source>
</evidence>
<protein>
    <recommendedName>
        <fullName evidence="4">Core-2/I-branching beta-1,6-N-acetylglucosaminyltransferase family protein</fullName>
    </recommendedName>
</protein>
<sequence length="157" mass="18207">MKQQRRITLQKSQCGRWTRRFIVVVLMGLCFGSLVVMQTQYSGIKILMSLQPPNNQRFSKTPKIAFLFIARNRLSLDVVWDQFFKGARELRFSVSVHSRPGFLFSKATTRSAYFYGRQLKDSIQVEVYDKPTEYVGKVSNRVVLMVATSLVPYCHIE</sequence>